<dbReference type="InterPro" id="IPR035996">
    <property type="entry name" value="4pyrrol_Methylase_sf"/>
</dbReference>
<evidence type="ECO:0000256" key="1">
    <source>
        <dbReference type="ARBA" id="ARBA00022490"/>
    </source>
</evidence>
<dbReference type="GO" id="GO:0006364">
    <property type="term" value="P:rRNA processing"/>
    <property type="evidence" value="ECO:0007669"/>
    <property type="project" value="UniProtKB-KW"/>
</dbReference>
<dbReference type="InterPro" id="IPR000878">
    <property type="entry name" value="4pyrrol_Mease"/>
</dbReference>
<dbReference type="AlphaFoldDB" id="A0A382DBU6"/>
<keyword evidence="4" id="KW-0808">Transferase</keyword>
<dbReference type="EMBL" id="UINC01038451">
    <property type="protein sequence ID" value="SVB35492.1"/>
    <property type="molecule type" value="Genomic_DNA"/>
</dbReference>
<dbReference type="Gene3D" id="3.30.950.10">
    <property type="entry name" value="Methyltransferase, Cobalt-precorrin-4 Transmethylase, Domain 2"/>
    <property type="match status" value="1"/>
</dbReference>
<evidence type="ECO:0000259" key="7">
    <source>
        <dbReference type="Pfam" id="PF23016"/>
    </source>
</evidence>
<evidence type="ECO:0000313" key="8">
    <source>
        <dbReference type="EMBL" id="SVB35492.1"/>
    </source>
</evidence>
<evidence type="ECO:0000256" key="4">
    <source>
        <dbReference type="ARBA" id="ARBA00022679"/>
    </source>
</evidence>
<protein>
    <submittedName>
        <fullName evidence="8">Uncharacterized protein</fullName>
    </submittedName>
</protein>
<dbReference type="CDD" id="cd11648">
    <property type="entry name" value="RsmI"/>
    <property type="match status" value="1"/>
</dbReference>
<name>A0A382DBU6_9ZZZZ</name>
<gene>
    <name evidence="8" type="ORF">METZ01_LOCUS188346</name>
</gene>
<dbReference type="InterPro" id="IPR018063">
    <property type="entry name" value="SAM_MeTrfase_RsmI_CS"/>
</dbReference>
<dbReference type="NCBIfam" id="TIGR00096">
    <property type="entry name" value="16S rRNA (cytidine(1402)-2'-O)-methyltransferase"/>
    <property type="match status" value="1"/>
</dbReference>
<feature type="domain" description="RsmI HTH" evidence="7">
    <location>
        <begin position="233"/>
        <end position="273"/>
    </location>
</feature>
<dbReference type="FunFam" id="3.30.950.10:FF:000002">
    <property type="entry name" value="Ribosomal RNA small subunit methyltransferase I"/>
    <property type="match status" value="1"/>
</dbReference>
<dbReference type="InterPro" id="IPR014776">
    <property type="entry name" value="4pyrrole_Mease_sub2"/>
</dbReference>
<dbReference type="InterPro" id="IPR053910">
    <property type="entry name" value="RsmI_HTH"/>
</dbReference>
<dbReference type="FunFam" id="3.40.1010.10:FF:000007">
    <property type="entry name" value="Ribosomal RNA small subunit methyltransferase I"/>
    <property type="match status" value="1"/>
</dbReference>
<dbReference type="InterPro" id="IPR008189">
    <property type="entry name" value="rRNA_ssu_MeTfrase_I"/>
</dbReference>
<keyword evidence="1" id="KW-0963">Cytoplasm</keyword>
<sequence length="278" mass="30928">MAGYLYIVATPIGNLGDITKRAINILEQVDLIAAEDTRHSKILLDYLGIDNKIIAYHEHNEEKVTPQLIEKLINKESIALISDAGTPLINDPGYRLVVAAHENNIDVIPIPGASAVIAGLSASGLPCSKFIFEGYPPAKAVSRKKYLKTLVLESRTLIFYESPHRILDSINDMCSIFGSSRYVTIARELTKKHEQIIRDTLLSIKSKIETGAIRIRGEFVVIVEGNHDDLILDSEILRINKILAEKISYKDAVLLTAKITGKKKNEIYRLAHKNDSTE</sequence>
<accession>A0A382DBU6</accession>
<dbReference type="GO" id="GO:0008168">
    <property type="term" value="F:methyltransferase activity"/>
    <property type="evidence" value="ECO:0007669"/>
    <property type="project" value="UniProtKB-KW"/>
</dbReference>
<dbReference type="Pfam" id="PF00590">
    <property type="entry name" value="TP_methylase"/>
    <property type="match status" value="1"/>
</dbReference>
<evidence type="ECO:0000256" key="2">
    <source>
        <dbReference type="ARBA" id="ARBA00022552"/>
    </source>
</evidence>
<feature type="domain" description="Tetrapyrrole methylase" evidence="6">
    <location>
        <begin position="5"/>
        <end position="201"/>
    </location>
</feature>
<organism evidence="8">
    <name type="scientific">marine metagenome</name>
    <dbReference type="NCBI Taxonomy" id="408172"/>
    <lineage>
        <taxon>unclassified sequences</taxon>
        <taxon>metagenomes</taxon>
        <taxon>ecological metagenomes</taxon>
    </lineage>
</organism>
<dbReference type="Pfam" id="PF23016">
    <property type="entry name" value="RsmI_C"/>
    <property type="match status" value="1"/>
</dbReference>
<keyword evidence="5" id="KW-0949">S-adenosyl-L-methionine</keyword>
<dbReference type="GO" id="GO:0032259">
    <property type="term" value="P:methylation"/>
    <property type="evidence" value="ECO:0007669"/>
    <property type="project" value="UniProtKB-KW"/>
</dbReference>
<proteinExistence type="inferred from homology"/>
<dbReference type="Gene3D" id="3.40.1010.10">
    <property type="entry name" value="Cobalt-precorrin-4 Transmethylase, Domain 1"/>
    <property type="match status" value="1"/>
</dbReference>
<dbReference type="PROSITE" id="PS01296">
    <property type="entry name" value="RSMI"/>
    <property type="match status" value="1"/>
</dbReference>
<dbReference type="PANTHER" id="PTHR46111:SF1">
    <property type="entry name" value="RIBOSOMAL RNA SMALL SUBUNIT METHYLTRANSFERASE I"/>
    <property type="match status" value="1"/>
</dbReference>
<dbReference type="PIRSF" id="PIRSF005917">
    <property type="entry name" value="MTase_YraL"/>
    <property type="match status" value="1"/>
</dbReference>
<evidence type="ECO:0000259" key="6">
    <source>
        <dbReference type="Pfam" id="PF00590"/>
    </source>
</evidence>
<keyword evidence="3" id="KW-0489">Methyltransferase</keyword>
<dbReference type="SUPFAM" id="SSF53790">
    <property type="entry name" value="Tetrapyrrole methylase"/>
    <property type="match status" value="1"/>
</dbReference>
<dbReference type="InterPro" id="IPR014777">
    <property type="entry name" value="4pyrrole_Mease_sub1"/>
</dbReference>
<keyword evidence="2" id="KW-0698">rRNA processing</keyword>
<reference evidence="8" key="1">
    <citation type="submission" date="2018-05" db="EMBL/GenBank/DDBJ databases">
        <authorList>
            <person name="Lanie J.A."/>
            <person name="Ng W.-L."/>
            <person name="Kazmierczak K.M."/>
            <person name="Andrzejewski T.M."/>
            <person name="Davidsen T.M."/>
            <person name="Wayne K.J."/>
            <person name="Tettelin H."/>
            <person name="Glass J.I."/>
            <person name="Rusch D."/>
            <person name="Podicherti R."/>
            <person name="Tsui H.-C.T."/>
            <person name="Winkler M.E."/>
        </authorList>
    </citation>
    <scope>NUCLEOTIDE SEQUENCE</scope>
</reference>
<dbReference type="HAMAP" id="MF_01877">
    <property type="entry name" value="16SrRNA_methyltr_I"/>
    <property type="match status" value="1"/>
</dbReference>
<evidence type="ECO:0000256" key="5">
    <source>
        <dbReference type="ARBA" id="ARBA00022691"/>
    </source>
</evidence>
<evidence type="ECO:0000256" key="3">
    <source>
        <dbReference type="ARBA" id="ARBA00022603"/>
    </source>
</evidence>
<dbReference type="PANTHER" id="PTHR46111">
    <property type="entry name" value="RIBOSOMAL RNA SMALL SUBUNIT METHYLTRANSFERASE I"/>
    <property type="match status" value="1"/>
</dbReference>